<dbReference type="EMBL" id="DROK01000107">
    <property type="protein sequence ID" value="HHI96925.1"/>
    <property type="molecule type" value="Genomic_DNA"/>
</dbReference>
<gene>
    <name evidence="3" type="ORF">ENJ96_03655</name>
</gene>
<dbReference type="PANTHER" id="PTHR47505">
    <property type="entry name" value="DNA UTILIZATION PROTEIN YHGH"/>
    <property type="match status" value="1"/>
</dbReference>
<proteinExistence type="inferred from homology"/>
<organism evidence="3">
    <name type="scientific">Thermodesulfatator atlanticus</name>
    <dbReference type="NCBI Taxonomy" id="501497"/>
    <lineage>
        <taxon>Bacteria</taxon>
        <taxon>Pseudomonadati</taxon>
        <taxon>Thermodesulfobacteriota</taxon>
        <taxon>Thermodesulfobacteria</taxon>
        <taxon>Thermodesulfobacteriales</taxon>
        <taxon>Thermodesulfatatoraceae</taxon>
        <taxon>Thermodesulfatator</taxon>
    </lineage>
</organism>
<dbReference type="Gene3D" id="3.40.50.2020">
    <property type="match status" value="1"/>
</dbReference>
<dbReference type="Pfam" id="PF18912">
    <property type="entry name" value="DZR_2"/>
    <property type="match status" value="1"/>
</dbReference>
<sequence>MTFGTWGPALSYLFKNLAQKTAHILCPRYCFACGRLLRPEETLFCRPCSSTLPENTNPCPRCGRPLKTAEALCLACFREEKLITRVFSPFLYERPIKDLIKAYKYGRRVYLARELARLLKRLYPEELLLAQSPVCPVPLHRRRLWTRGFNQSHLLAREIFGRRRGKNFFTRPKYTRPQAGLSAKERLKNVKGAFALKEKPPPRLILFDDVLTTGATARECARTLSQAGVKEVWLAVVAATG</sequence>
<dbReference type="Proteomes" id="UP000886101">
    <property type="component" value="Unassembled WGS sequence"/>
</dbReference>
<name>A0A7V5NZ93_9BACT</name>
<evidence type="ECO:0000259" key="2">
    <source>
        <dbReference type="Pfam" id="PF18912"/>
    </source>
</evidence>
<dbReference type="InterPro" id="IPR044005">
    <property type="entry name" value="DZR_2"/>
</dbReference>
<evidence type="ECO:0000256" key="1">
    <source>
        <dbReference type="ARBA" id="ARBA00008007"/>
    </source>
</evidence>
<dbReference type="AlphaFoldDB" id="A0A7V5NZ93"/>
<dbReference type="PANTHER" id="PTHR47505:SF1">
    <property type="entry name" value="DNA UTILIZATION PROTEIN YHGH"/>
    <property type="match status" value="1"/>
</dbReference>
<feature type="domain" description="Double zinc ribbon" evidence="2">
    <location>
        <begin position="23"/>
        <end position="76"/>
    </location>
</feature>
<comment type="caution">
    <text evidence="3">The sequence shown here is derived from an EMBL/GenBank/DDBJ whole genome shotgun (WGS) entry which is preliminary data.</text>
</comment>
<protein>
    <submittedName>
        <fullName evidence="3">ComF family protein</fullName>
    </submittedName>
</protein>
<evidence type="ECO:0000313" key="3">
    <source>
        <dbReference type="EMBL" id="HHI96925.1"/>
    </source>
</evidence>
<dbReference type="SUPFAM" id="SSF53271">
    <property type="entry name" value="PRTase-like"/>
    <property type="match status" value="1"/>
</dbReference>
<dbReference type="InterPro" id="IPR051910">
    <property type="entry name" value="ComF/GntX_DNA_util-trans"/>
</dbReference>
<comment type="similarity">
    <text evidence="1">Belongs to the ComF/GntX family.</text>
</comment>
<dbReference type="InterPro" id="IPR029057">
    <property type="entry name" value="PRTase-like"/>
</dbReference>
<reference evidence="3" key="1">
    <citation type="journal article" date="2020" name="mSystems">
        <title>Genome- and Community-Level Interaction Insights into Carbon Utilization and Element Cycling Functions of Hydrothermarchaeota in Hydrothermal Sediment.</title>
        <authorList>
            <person name="Zhou Z."/>
            <person name="Liu Y."/>
            <person name="Xu W."/>
            <person name="Pan J."/>
            <person name="Luo Z.H."/>
            <person name="Li M."/>
        </authorList>
    </citation>
    <scope>NUCLEOTIDE SEQUENCE [LARGE SCALE GENOMIC DNA]</scope>
    <source>
        <strain evidence="3">HyVt-533</strain>
    </source>
</reference>
<accession>A0A7V5NZ93</accession>
<dbReference type="CDD" id="cd06223">
    <property type="entry name" value="PRTases_typeI"/>
    <property type="match status" value="1"/>
</dbReference>
<dbReference type="InterPro" id="IPR000836">
    <property type="entry name" value="PRTase_dom"/>
</dbReference>